<dbReference type="InterPro" id="IPR012341">
    <property type="entry name" value="6hp_glycosidase-like_sf"/>
</dbReference>
<feature type="active site" evidence="10">
    <location>
        <position position="441"/>
    </location>
</feature>
<reference evidence="14 15" key="1">
    <citation type="journal article" date="2019" name="Nat. Ecol. Evol.">
        <title>Megaphylogeny resolves global patterns of mushroom evolution.</title>
        <authorList>
            <person name="Varga T."/>
            <person name="Krizsan K."/>
            <person name="Foldi C."/>
            <person name="Dima B."/>
            <person name="Sanchez-Garcia M."/>
            <person name="Sanchez-Ramirez S."/>
            <person name="Szollosi G.J."/>
            <person name="Szarkandi J.G."/>
            <person name="Papp V."/>
            <person name="Albert L."/>
            <person name="Andreopoulos W."/>
            <person name="Angelini C."/>
            <person name="Antonin V."/>
            <person name="Barry K.W."/>
            <person name="Bougher N.L."/>
            <person name="Buchanan P."/>
            <person name="Buyck B."/>
            <person name="Bense V."/>
            <person name="Catcheside P."/>
            <person name="Chovatia M."/>
            <person name="Cooper J."/>
            <person name="Damon W."/>
            <person name="Desjardin D."/>
            <person name="Finy P."/>
            <person name="Geml J."/>
            <person name="Haridas S."/>
            <person name="Hughes K."/>
            <person name="Justo A."/>
            <person name="Karasinski D."/>
            <person name="Kautmanova I."/>
            <person name="Kiss B."/>
            <person name="Kocsube S."/>
            <person name="Kotiranta H."/>
            <person name="LaButti K.M."/>
            <person name="Lechner B.E."/>
            <person name="Liimatainen K."/>
            <person name="Lipzen A."/>
            <person name="Lukacs Z."/>
            <person name="Mihaltcheva S."/>
            <person name="Morgado L.N."/>
            <person name="Niskanen T."/>
            <person name="Noordeloos M.E."/>
            <person name="Ohm R.A."/>
            <person name="Ortiz-Santana B."/>
            <person name="Ovrebo C."/>
            <person name="Racz N."/>
            <person name="Riley R."/>
            <person name="Savchenko A."/>
            <person name="Shiryaev A."/>
            <person name="Soop K."/>
            <person name="Spirin V."/>
            <person name="Szebenyi C."/>
            <person name="Tomsovsky M."/>
            <person name="Tulloss R.E."/>
            <person name="Uehling J."/>
            <person name="Grigoriev I.V."/>
            <person name="Vagvolgyi C."/>
            <person name="Papp T."/>
            <person name="Martin F.M."/>
            <person name="Miettinen O."/>
            <person name="Hibbett D.S."/>
            <person name="Nagy L.G."/>
        </authorList>
    </citation>
    <scope>NUCLEOTIDE SEQUENCE [LARGE SCALE GENOMIC DNA]</scope>
    <source>
        <strain evidence="14 15">FP101781</strain>
    </source>
</reference>
<dbReference type="GO" id="GO:0004571">
    <property type="term" value="F:mannosyl-oligosaccharide 1,2-alpha-mannosidase activity"/>
    <property type="evidence" value="ECO:0007669"/>
    <property type="project" value="UniProtKB-EC"/>
</dbReference>
<dbReference type="STRING" id="71717.A0A4Y7TEC5"/>
<evidence type="ECO:0000256" key="9">
    <source>
        <dbReference type="ARBA" id="ARBA00048605"/>
    </source>
</evidence>
<evidence type="ECO:0000256" key="2">
    <source>
        <dbReference type="ARBA" id="ARBA00004922"/>
    </source>
</evidence>
<feature type="binding site" evidence="11">
    <location>
        <position position="528"/>
    </location>
    <ligand>
        <name>Ca(2+)</name>
        <dbReference type="ChEBI" id="CHEBI:29108"/>
    </ligand>
</feature>
<evidence type="ECO:0000256" key="8">
    <source>
        <dbReference type="ARBA" id="ARBA00047669"/>
    </source>
</evidence>
<dbReference type="OrthoDB" id="8118055at2759"/>
<proteinExistence type="inferred from homology"/>
<protein>
    <recommendedName>
        <fullName evidence="13">alpha-1,2-Mannosidase</fullName>
        <ecNumber evidence="13">3.2.1.-</ecNumber>
    </recommendedName>
</protein>
<keyword evidence="6 11" id="KW-0106">Calcium</keyword>
<name>A0A4Y7TEC5_COPMI</name>
<comment type="catalytic activity">
    <reaction evidence="9">
        <text>N(4)-(alpha-D-Man-(1-&gt;2)-alpha-D-Man-(1-&gt;2)-alpha-D-Man-(1-&gt;3)-[alpha-D-Man-(1-&gt;2)-alpha-D-Man-(1-&gt;3)-[alpha-D-Man-(1-&gt;2)-alpha-D-Man-(1-&gt;6)]-alpha-D-Man-(1-&gt;6)]-beta-D-Man-(1-&gt;4)-beta-D-GlcNAc-(1-&gt;4)-beta-D-GlcNAc)-L-asparaginyl-[protein] (N-glucan mannose isomer 9A1,2,3B1,2,3) + 4 H2O = N(4)-(alpha-D-Man-(1-&gt;3)-[alpha-D-Man-(1-&gt;3)-[alpha-D-Man-(1-&gt;6)]-alpha-D-Man-(1-&gt;6)]-beta-D-Man-(1-&gt;4)-beta-D-GlcNAc-(1-&gt;4)-beta-D-GlcNAc)-L-asparaginyl-[protein] (N-glucan mannose isomer 5A1,2) + 4 beta-D-mannose</text>
        <dbReference type="Rhea" id="RHEA:56008"/>
        <dbReference type="Rhea" id="RHEA-COMP:14356"/>
        <dbReference type="Rhea" id="RHEA-COMP:14367"/>
        <dbReference type="ChEBI" id="CHEBI:15377"/>
        <dbReference type="ChEBI" id="CHEBI:28563"/>
        <dbReference type="ChEBI" id="CHEBI:59087"/>
        <dbReference type="ChEBI" id="CHEBI:139493"/>
        <dbReference type="EC" id="3.2.1.113"/>
    </reaction>
</comment>
<evidence type="ECO:0000256" key="11">
    <source>
        <dbReference type="PIRSR" id="PIRSR601382-2"/>
    </source>
</evidence>
<dbReference type="EMBL" id="QPFP01000015">
    <property type="protein sequence ID" value="TEB32351.1"/>
    <property type="molecule type" value="Genomic_DNA"/>
</dbReference>
<comment type="pathway">
    <text evidence="2">Protein modification; protein glycosylation.</text>
</comment>
<evidence type="ECO:0000256" key="4">
    <source>
        <dbReference type="ARBA" id="ARBA00022723"/>
    </source>
</evidence>
<dbReference type="SUPFAM" id="SSF48225">
    <property type="entry name" value="Seven-hairpin glycosidases"/>
    <property type="match status" value="1"/>
</dbReference>
<keyword evidence="4 11" id="KW-0479">Metal-binding</keyword>
<dbReference type="GO" id="GO:0016020">
    <property type="term" value="C:membrane"/>
    <property type="evidence" value="ECO:0007669"/>
    <property type="project" value="InterPro"/>
</dbReference>
<dbReference type="AlphaFoldDB" id="A0A4Y7TEC5"/>
<dbReference type="PRINTS" id="PR00747">
    <property type="entry name" value="GLYHDRLASE47"/>
</dbReference>
<comment type="catalytic activity">
    <reaction evidence="8">
        <text>N(4)-(alpha-D-Man-(1-&gt;2)-alpha-D-Man-(1-&gt;2)-alpha-D-Man-(1-&gt;3)-[alpha-D-Man-(1-&gt;3)-[alpha-D-Man-(1-&gt;2)-alpha-D-Man-(1-&gt;6)]-alpha-D-Man-(1-&gt;6)]-beta-D-Man-(1-&gt;4)-beta-D-GlcNAc-(1-&gt;4)-beta-D-GlcNAc)-L-asparaginyl-[protein] (N-glucan mannose isomer 8A1,2,3B1,3) + 3 H2O = N(4)-(alpha-D-Man-(1-&gt;3)-[alpha-D-Man-(1-&gt;3)-[alpha-D-Man-(1-&gt;6)]-alpha-D-Man-(1-&gt;6)]-beta-D-Man-(1-&gt;4)-beta-D-GlcNAc-(1-&gt;4)-beta-D-GlcNAc)-L-asparaginyl-[protein] (N-glucan mannose isomer 5A1,2) + 3 beta-D-mannose</text>
        <dbReference type="Rhea" id="RHEA:56028"/>
        <dbReference type="Rhea" id="RHEA-COMP:14358"/>
        <dbReference type="Rhea" id="RHEA-COMP:14367"/>
        <dbReference type="ChEBI" id="CHEBI:15377"/>
        <dbReference type="ChEBI" id="CHEBI:28563"/>
        <dbReference type="ChEBI" id="CHEBI:59087"/>
        <dbReference type="ChEBI" id="CHEBI:60628"/>
        <dbReference type="EC" id="3.2.1.113"/>
    </reaction>
</comment>
<keyword evidence="7 12" id="KW-1015">Disulfide bond</keyword>
<evidence type="ECO:0000256" key="7">
    <source>
        <dbReference type="ARBA" id="ARBA00023157"/>
    </source>
</evidence>
<comment type="cofactor">
    <cofactor evidence="1 11">
        <name>Ca(2+)</name>
        <dbReference type="ChEBI" id="CHEBI:29108"/>
    </cofactor>
</comment>
<dbReference type="Proteomes" id="UP000298030">
    <property type="component" value="Unassembled WGS sequence"/>
</dbReference>
<dbReference type="EC" id="3.2.1.-" evidence="13"/>
<sequence>MEGNGGGDSKPELFKDLIGFWIGYSEHYDPEKPIESPGTVKWLPADHDKRDAVVDAFKHAWHAYERDAMGSDEYHPISQNGSNLTEAGGIGYMVVDVLDTMQIIGLEAEYGRARAWVKNLDFDRDGEYHTFETTIRVLGGLLSAYHLSGQDELYLEKAVDLADRLLHAFESQSGLPYPYVNLHTGTGHHSKDYVGLVSPAEVGTLQLEFKYLSHLTDDPTYWRNAEKVMGVLKGALMEHNLASVFMNHLEGRYIHSSISLGSRADSYYEYLLKQFIQTNRTEEAYSRMYRAAMDSVQQFLVRETEAGSLTYTSEMMPEIDANEQVSWRLTPKQDHLVCFLGGNLMLGAVQSASFVDRVSVPPQEKELNPYGWKDWKIGKELIKTCMKTHDTATGLSPEIVYFRIASDGMDAYEWAPTDWYIRGAQPGVPPPYDARYMLRPETVESLFVAYRLTGDEIYREYGWRIFQAIEKHAKVPSGGYATVLNVDENPARLEDKMETFFLSETLKYLYLLFSDSDLLPFDKYVFNTEAHPLPIFNPLIRTGSGLQ</sequence>
<feature type="active site" description="Proton donor" evidence="10">
    <location>
        <position position="398"/>
    </location>
</feature>
<keyword evidence="5 13" id="KW-0378">Hydrolase</keyword>
<dbReference type="InterPro" id="IPR050749">
    <property type="entry name" value="Glycosyl_Hydrolase_47"/>
</dbReference>
<accession>A0A4Y7TEC5</accession>
<dbReference type="GO" id="GO:0005975">
    <property type="term" value="P:carbohydrate metabolic process"/>
    <property type="evidence" value="ECO:0007669"/>
    <property type="project" value="InterPro"/>
</dbReference>
<evidence type="ECO:0000313" key="14">
    <source>
        <dbReference type="EMBL" id="TEB32351.1"/>
    </source>
</evidence>
<dbReference type="PANTHER" id="PTHR11742:SF55">
    <property type="entry name" value="ENDOPLASMIC RETICULUM MANNOSYL-OLIGOSACCHARIDE 1,2-ALPHA-MANNOSIDASE"/>
    <property type="match status" value="1"/>
</dbReference>
<keyword evidence="13" id="KW-0326">Glycosidase</keyword>
<evidence type="ECO:0000256" key="12">
    <source>
        <dbReference type="PIRSR" id="PIRSR601382-3"/>
    </source>
</evidence>
<comment type="similarity">
    <text evidence="3 13">Belongs to the glycosyl hydrolase 47 family.</text>
</comment>
<evidence type="ECO:0000256" key="13">
    <source>
        <dbReference type="RuleBase" id="RU361193"/>
    </source>
</evidence>
<evidence type="ECO:0000256" key="1">
    <source>
        <dbReference type="ARBA" id="ARBA00001913"/>
    </source>
</evidence>
<dbReference type="GO" id="GO:0005783">
    <property type="term" value="C:endoplasmic reticulum"/>
    <property type="evidence" value="ECO:0007669"/>
    <property type="project" value="TreeGrafter"/>
</dbReference>
<dbReference type="Gene3D" id="1.50.10.10">
    <property type="match status" value="1"/>
</dbReference>
<feature type="disulfide bond" evidence="12">
    <location>
        <begin position="338"/>
        <end position="385"/>
    </location>
</feature>
<evidence type="ECO:0000256" key="3">
    <source>
        <dbReference type="ARBA" id="ARBA00007658"/>
    </source>
</evidence>
<dbReference type="GO" id="GO:0005509">
    <property type="term" value="F:calcium ion binding"/>
    <property type="evidence" value="ECO:0007669"/>
    <property type="project" value="InterPro"/>
</dbReference>
<dbReference type="GO" id="GO:0036503">
    <property type="term" value="P:ERAD pathway"/>
    <property type="evidence" value="ECO:0007669"/>
    <property type="project" value="UniProtKB-ARBA"/>
</dbReference>
<gene>
    <name evidence="14" type="ORF">FA13DRAFT_1754471</name>
</gene>
<feature type="active site" description="Proton donor" evidence="10">
    <location>
        <position position="132"/>
    </location>
</feature>
<comment type="caution">
    <text evidence="14">The sequence shown here is derived from an EMBL/GenBank/DDBJ whole genome shotgun (WGS) entry which is preliminary data.</text>
</comment>
<evidence type="ECO:0000313" key="15">
    <source>
        <dbReference type="Proteomes" id="UP000298030"/>
    </source>
</evidence>
<feature type="active site" evidence="10">
    <location>
        <position position="265"/>
    </location>
</feature>
<dbReference type="InterPro" id="IPR036026">
    <property type="entry name" value="Seven-hairpin_glycosidases"/>
</dbReference>
<dbReference type="InterPro" id="IPR001382">
    <property type="entry name" value="Glyco_hydro_47"/>
</dbReference>
<keyword evidence="15" id="KW-1185">Reference proteome</keyword>
<evidence type="ECO:0000256" key="6">
    <source>
        <dbReference type="ARBA" id="ARBA00022837"/>
    </source>
</evidence>
<organism evidence="14 15">
    <name type="scientific">Coprinellus micaceus</name>
    <name type="common">Glistening ink-cap mushroom</name>
    <name type="synonym">Coprinus micaceus</name>
    <dbReference type="NCBI Taxonomy" id="71717"/>
    <lineage>
        <taxon>Eukaryota</taxon>
        <taxon>Fungi</taxon>
        <taxon>Dikarya</taxon>
        <taxon>Basidiomycota</taxon>
        <taxon>Agaricomycotina</taxon>
        <taxon>Agaricomycetes</taxon>
        <taxon>Agaricomycetidae</taxon>
        <taxon>Agaricales</taxon>
        <taxon>Agaricineae</taxon>
        <taxon>Psathyrellaceae</taxon>
        <taxon>Coprinellus</taxon>
    </lineage>
</organism>
<evidence type="ECO:0000256" key="10">
    <source>
        <dbReference type="PIRSR" id="PIRSR601382-1"/>
    </source>
</evidence>
<dbReference type="PANTHER" id="PTHR11742">
    <property type="entry name" value="MANNOSYL-OLIGOSACCHARIDE ALPHA-1,2-MANNOSIDASE-RELATED"/>
    <property type="match status" value="1"/>
</dbReference>
<dbReference type="Pfam" id="PF01532">
    <property type="entry name" value="Glyco_hydro_47"/>
    <property type="match status" value="1"/>
</dbReference>
<evidence type="ECO:0000256" key="5">
    <source>
        <dbReference type="ARBA" id="ARBA00022801"/>
    </source>
</evidence>